<feature type="transmembrane region" description="Helical" evidence="1">
    <location>
        <begin position="9"/>
        <end position="28"/>
    </location>
</feature>
<evidence type="ECO:0000256" key="1">
    <source>
        <dbReference type="SAM" id="Phobius"/>
    </source>
</evidence>
<keyword evidence="3" id="KW-1185">Reference proteome</keyword>
<dbReference type="RefSeq" id="WP_268045466.1">
    <property type="nucleotide sequence ID" value="NZ_CP104064.1"/>
</dbReference>
<proteinExistence type="predicted"/>
<name>A0ABY6Z4X5_9BACL</name>
<accession>A0ABY6Z4X5</accession>
<feature type="transmembrane region" description="Helical" evidence="1">
    <location>
        <begin position="34"/>
        <end position="54"/>
    </location>
</feature>
<keyword evidence="1" id="KW-1133">Transmembrane helix</keyword>
<organism evidence="2 3">
    <name type="scientific">Alicyclobacillus dauci</name>
    <dbReference type="NCBI Taxonomy" id="1475485"/>
    <lineage>
        <taxon>Bacteria</taxon>
        <taxon>Bacillati</taxon>
        <taxon>Bacillota</taxon>
        <taxon>Bacilli</taxon>
        <taxon>Bacillales</taxon>
        <taxon>Alicyclobacillaceae</taxon>
        <taxon>Alicyclobacillus</taxon>
    </lineage>
</organism>
<keyword evidence="1" id="KW-0812">Transmembrane</keyword>
<reference evidence="2" key="1">
    <citation type="submission" date="2022-08" db="EMBL/GenBank/DDBJ databases">
        <title>Alicyclobacillus dauci DSM2870, complete genome.</title>
        <authorList>
            <person name="Wang Q."/>
            <person name="Cai R."/>
            <person name="Wang Z."/>
        </authorList>
    </citation>
    <scope>NUCLEOTIDE SEQUENCE</scope>
    <source>
        <strain evidence="2">DSM 28700</strain>
    </source>
</reference>
<protein>
    <submittedName>
        <fullName evidence="2">Uncharacterized protein</fullName>
    </submittedName>
</protein>
<dbReference type="EMBL" id="CP104064">
    <property type="protein sequence ID" value="WAH37932.1"/>
    <property type="molecule type" value="Genomic_DNA"/>
</dbReference>
<evidence type="ECO:0000313" key="2">
    <source>
        <dbReference type="EMBL" id="WAH37932.1"/>
    </source>
</evidence>
<gene>
    <name evidence="2" type="ORF">NZD86_05420</name>
</gene>
<keyword evidence="1" id="KW-0472">Membrane</keyword>
<sequence length="73" mass="8102">MKNLAVRQVWLVYLSAIVVALVFLPGLIDFDKGLLHVGEHFLLFIAAGIFTFSLERLRQMAVVADANGQTEVD</sequence>
<dbReference type="Proteomes" id="UP001164803">
    <property type="component" value="Chromosome"/>
</dbReference>
<evidence type="ECO:0000313" key="3">
    <source>
        <dbReference type="Proteomes" id="UP001164803"/>
    </source>
</evidence>